<protein>
    <submittedName>
        <fullName evidence="2">GNAT family N-acetyltransferase</fullName>
    </submittedName>
</protein>
<keyword evidence="3" id="KW-1185">Reference proteome</keyword>
<dbReference type="InterPro" id="IPR016181">
    <property type="entry name" value="Acyl_CoA_acyltransferase"/>
</dbReference>
<dbReference type="Pfam" id="PF00583">
    <property type="entry name" value="Acetyltransf_1"/>
    <property type="match status" value="1"/>
</dbReference>
<gene>
    <name evidence="2" type="ORF">DL346_05950</name>
</gene>
<keyword evidence="2" id="KW-0808">Transferase</keyword>
<sequence>MLTLIRSSHALLASELAILNSNPYFNSISKDKEQLTEADLAAEQKDAEQAGAERYIIRDDGKDIGILEFLMTNPNDSCTWIGLLVINGNYQGRGYGNAALILFDAMMRERGVKSYRLGVLAANEPAHAFWQRNGCTPVKPAVLPDGKDIIIYERTVR</sequence>
<accession>A0A328U9G9</accession>
<dbReference type="Gene3D" id="3.40.630.30">
    <property type="match status" value="1"/>
</dbReference>
<dbReference type="EMBL" id="QLUW01000001">
    <property type="protein sequence ID" value="RAP77991.1"/>
    <property type="molecule type" value="Genomic_DNA"/>
</dbReference>
<evidence type="ECO:0000313" key="3">
    <source>
        <dbReference type="Proteomes" id="UP000249260"/>
    </source>
</evidence>
<dbReference type="RefSeq" id="WP_112881115.1">
    <property type="nucleotide sequence ID" value="NZ_QLUW01000001.1"/>
</dbReference>
<dbReference type="InterPro" id="IPR000182">
    <property type="entry name" value="GNAT_dom"/>
</dbReference>
<dbReference type="SUPFAM" id="SSF55729">
    <property type="entry name" value="Acyl-CoA N-acyltransferases (Nat)"/>
    <property type="match status" value="1"/>
</dbReference>
<dbReference type="AlphaFoldDB" id="A0A328U9G9"/>
<dbReference type="Proteomes" id="UP000249260">
    <property type="component" value="Unassembled WGS sequence"/>
</dbReference>
<evidence type="ECO:0000259" key="1">
    <source>
        <dbReference type="PROSITE" id="PS51186"/>
    </source>
</evidence>
<dbReference type="OrthoDB" id="9782266at2"/>
<feature type="domain" description="N-acetyltransferase" evidence="1">
    <location>
        <begin position="11"/>
        <end position="157"/>
    </location>
</feature>
<dbReference type="GO" id="GO:0016747">
    <property type="term" value="F:acyltransferase activity, transferring groups other than amino-acyl groups"/>
    <property type="evidence" value="ECO:0007669"/>
    <property type="project" value="InterPro"/>
</dbReference>
<name>A0A328U9G9_9BACL</name>
<dbReference type="CDD" id="cd04301">
    <property type="entry name" value="NAT_SF"/>
    <property type="match status" value="1"/>
</dbReference>
<proteinExistence type="predicted"/>
<comment type="caution">
    <text evidence="2">The sequence shown here is derived from an EMBL/GenBank/DDBJ whole genome shotgun (WGS) entry which is preliminary data.</text>
</comment>
<reference evidence="2 3" key="1">
    <citation type="submission" date="2018-06" db="EMBL/GenBank/DDBJ databases">
        <title>Paenibacillus montanisoli sp. nov., isolated from mountain area soil.</title>
        <authorList>
            <person name="Wu M."/>
        </authorList>
    </citation>
    <scope>NUCLEOTIDE SEQUENCE [LARGE SCALE GENOMIC DNA]</scope>
    <source>
        <strain evidence="2 3">RA17</strain>
    </source>
</reference>
<evidence type="ECO:0000313" key="2">
    <source>
        <dbReference type="EMBL" id="RAP77991.1"/>
    </source>
</evidence>
<organism evidence="2 3">
    <name type="scientific">Paenibacillus montanisoli</name>
    <dbReference type="NCBI Taxonomy" id="2081970"/>
    <lineage>
        <taxon>Bacteria</taxon>
        <taxon>Bacillati</taxon>
        <taxon>Bacillota</taxon>
        <taxon>Bacilli</taxon>
        <taxon>Bacillales</taxon>
        <taxon>Paenibacillaceae</taxon>
        <taxon>Paenibacillus</taxon>
    </lineage>
</organism>
<dbReference type="PROSITE" id="PS51186">
    <property type="entry name" value="GNAT"/>
    <property type="match status" value="1"/>
</dbReference>